<accession>A0A0E9R4J0</accession>
<reference evidence="1" key="2">
    <citation type="journal article" date="2015" name="Fish Shellfish Immunol.">
        <title>Early steps in the European eel (Anguilla anguilla)-Vibrio vulnificus interaction in the gills: Role of the RtxA13 toxin.</title>
        <authorList>
            <person name="Callol A."/>
            <person name="Pajuelo D."/>
            <person name="Ebbesson L."/>
            <person name="Teles M."/>
            <person name="MacKenzie S."/>
            <person name="Amaro C."/>
        </authorList>
    </citation>
    <scope>NUCLEOTIDE SEQUENCE</scope>
</reference>
<proteinExistence type="predicted"/>
<dbReference type="EMBL" id="GBXM01084501">
    <property type="protein sequence ID" value="JAH24076.1"/>
    <property type="molecule type" value="Transcribed_RNA"/>
</dbReference>
<dbReference type="AlphaFoldDB" id="A0A0E9R4J0"/>
<organism evidence="1">
    <name type="scientific">Anguilla anguilla</name>
    <name type="common">European freshwater eel</name>
    <name type="synonym">Muraena anguilla</name>
    <dbReference type="NCBI Taxonomy" id="7936"/>
    <lineage>
        <taxon>Eukaryota</taxon>
        <taxon>Metazoa</taxon>
        <taxon>Chordata</taxon>
        <taxon>Craniata</taxon>
        <taxon>Vertebrata</taxon>
        <taxon>Euteleostomi</taxon>
        <taxon>Actinopterygii</taxon>
        <taxon>Neopterygii</taxon>
        <taxon>Teleostei</taxon>
        <taxon>Anguilliformes</taxon>
        <taxon>Anguillidae</taxon>
        <taxon>Anguilla</taxon>
    </lineage>
</organism>
<reference evidence="1" key="1">
    <citation type="submission" date="2014-11" db="EMBL/GenBank/DDBJ databases">
        <authorList>
            <person name="Amaro Gonzalez C."/>
        </authorList>
    </citation>
    <scope>NUCLEOTIDE SEQUENCE</scope>
</reference>
<evidence type="ECO:0000313" key="1">
    <source>
        <dbReference type="EMBL" id="JAH24076.1"/>
    </source>
</evidence>
<sequence>MHTTMKLFPVYPVNFCFQLLKNCGS</sequence>
<protein>
    <submittedName>
        <fullName evidence="1">Uncharacterized protein</fullName>
    </submittedName>
</protein>
<name>A0A0E9R4J0_ANGAN</name>